<dbReference type="Pfam" id="PF02466">
    <property type="entry name" value="Tim17"/>
    <property type="match status" value="1"/>
</dbReference>
<comment type="caution">
    <text evidence="10">The sequence shown here is derived from an EMBL/GenBank/DDBJ whole genome shotgun (WGS) entry which is preliminary data.</text>
</comment>
<gene>
    <name evidence="10" type="ORF">T310_5981</name>
</gene>
<dbReference type="RefSeq" id="XP_013326650.1">
    <property type="nucleotide sequence ID" value="XM_013471196.1"/>
</dbReference>
<sequence length="188" mass="18671">MNFPGMTPPIGGAGAGAGTGIGAGTGAGAGAGAAGLSEQEQAMIKMMQSAMESCPAKTVISGTMGFALGGAFGLFMASMSYDTPLTPQGQELSSLPWREQLRRGLKDMGSRSWSSAKNFGIVGALFSGTECCIEGLRAKNDIKNGIAAGCITGGILGAKAGPQAAAAGCVGFAAFSAAIDAYMRMPSD</sequence>
<dbReference type="STRING" id="1408163.A0A0F4YQX3"/>
<evidence type="ECO:0000256" key="4">
    <source>
        <dbReference type="ARBA" id="ARBA00022692"/>
    </source>
</evidence>
<keyword evidence="9" id="KW-0811">Translocation</keyword>
<protein>
    <recommendedName>
        <fullName evidence="3 9">Mitochondrial import inner membrane translocase subunit TIM22</fullName>
    </recommendedName>
</protein>
<dbReference type="EMBL" id="LASV01000297">
    <property type="protein sequence ID" value="KKA20038.1"/>
    <property type="molecule type" value="Genomic_DNA"/>
</dbReference>
<comment type="similarity">
    <text evidence="2 9">Belongs to the Tim17/Tim22/Tim23 family.</text>
</comment>
<keyword evidence="11" id="KW-1185">Reference proteome</keyword>
<dbReference type="GO" id="GO:0008320">
    <property type="term" value="F:protein transmembrane transporter activity"/>
    <property type="evidence" value="ECO:0007669"/>
    <property type="project" value="UniProtKB-UniRule"/>
</dbReference>
<keyword evidence="9" id="KW-0813">Transport</keyword>
<evidence type="ECO:0000256" key="2">
    <source>
        <dbReference type="ARBA" id="ARBA00008444"/>
    </source>
</evidence>
<keyword evidence="6" id="KW-1133">Transmembrane helix</keyword>
<keyword evidence="9" id="KW-0653">Protein transport</keyword>
<dbReference type="GO" id="GO:0042721">
    <property type="term" value="C:TIM22 mitochondrial import inner membrane insertion complex"/>
    <property type="evidence" value="ECO:0007669"/>
    <property type="project" value="UniProtKB-UniRule"/>
</dbReference>
<dbReference type="GO" id="GO:0005198">
    <property type="term" value="F:structural molecule activity"/>
    <property type="evidence" value="ECO:0007669"/>
    <property type="project" value="EnsemblFungi"/>
</dbReference>
<evidence type="ECO:0000256" key="3">
    <source>
        <dbReference type="ARBA" id="ARBA00020722"/>
    </source>
</evidence>
<evidence type="ECO:0000256" key="9">
    <source>
        <dbReference type="RuleBase" id="RU367038"/>
    </source>
</evidence>
<comment type="function">
    <text evidence="9">Essential core component of the TIM22 complex, a complex that mediates the import and insertion of multi-pass transmembrane proteins into the mitochondrial inner membrane. In the TIM22 complex, it constitutes the voltage-activated and signal-gated channel. Forms a twin-pore translocase that uses the membrane potential as external driving force in 2 voltage-dependent steps.</text>
</comment>
<keyword evidence="8" id="KW-0472">Membrane</keyword>
<evidence type="ECO:0000256" key="8">
    <source>
        <dbReference type="ARBA" id="ARBA00023136"/>
    </source>
</evidence>
<evidence type="ECO:0000256" key="1">
    <source>
        <dbReference type="ARBA" id="ARBA00004448"/>
    </source>
</evidence>
<dbReference type="GO" id="GO:0045039">
    <property type="term" value="P:protein insertion into mitochondrial inner membrane"/>
    <property type="evidence" value="ECO:0007669"/>
    <property type="project" value="UniProtKB-UniRule"/>
</dbReference>
<evidence type="ECO:0000256" key="6">
    <source>
        <dbReference type="ARBA" id="ARBA00022989"/>
    </source>
</evidence>
<dbReference type="PANTHER" id="PTHR14110:SF0">
    <property type="entry name" value="MITOCHONDRIAL IMPORT INNER MEMBRANE TRANSLOCASE SUBUNIT TIM22"/>
    <property type="match status" value="1"/>
</dbReference>
<keyword evidence="5 9" id="KW-0999">Mitochondrion inner membrane</keyword>
<keyword evidence="4" id="KW-0812">Transmembrane</keyword>
<evidence type="ECO:0000313" key="11">
    <source>
        <dbReference type="Proteomes" id="UP000053958"/>
    </source>
</evidence>
<keyword evidence="7 9" id="KW-0496">Mitochondrion</keyword>
<dbReference type="InterPro" id="IPR039175">
    <property type="entry name" value="TIM22"/>
</dbReference>
<comment type="subunit">
    <text evidence="9">Component of the TIM22 complex.</text>
</comment>
<organism evidence="10 11">
    <name type="scientific">Rasamsonia emersonii (strain ATCC 16479 / CBS 393.64 / IMI 116815)</name>
    <dbReference type="NCBI Taxonomy" id="1408163"/>
    <lineage>
        <taxon>Eukaryota</taxon>
        <taxon>Fungi</taxon>
        <taxon>Dikarya</taxon>
        <taxon>Ascomycota</taxon>
        <taxon>Pezizomycotina</taxon>
        <taxon>Eurotiomycetes</taxon>
        <taxon>Eurotiomycetidae</taxon>
        <taxon>Eurotiales</taxon>
        <taxon>Trichocomaceae</taxon>
        <taxon>Rasamsonia</taxon>
    </lineage>
</organism>
<proteinExistence type="inferred from homology"/>
<dbReference type="PANTHER" id="PTHR14110">
    <property type="entry name" value="MITOCHONDRIAL IMPORT INNER MEMBRANE TRANSLOCASE SUBUNIT TIM22"/>
    <property type="match status" value="1"/>
</dbReference>
<accession>A0A0F4YQX3</accession>
<name>A0A0F4YQX3_RASE3</name>
<dbReference type="AlphaFoldDB" id="A0A0F4YQX3"/>
<dbReference type="Proteomes" id="UP000053958">
    <property type="component" value="Unassembled WGS sequence"/>
</dbReference>
<evidence type="ECO:0000256" key="7">
    <source>
        <dbReference type="ARBA" id="ARBA00023128"/>
    </source>
</evidence>
<evidence type="ECO:0000256" key="5">
    <source>
        <dbReference type="ARBA" id="ARBA00022792"/>
    </source>
</evidence>
<evidence type="ECO:0000313" key="10">
    <source>
        <dbReference type="EMBL" id="KKA20038.1"/>
    </source>
</evidence>
<dbReference type="OrthoDB" id="75343at2759"/>
<dbReference type="GO" id="GO:0030943">
    <property type="term" value="F:mitochondrion targeting sequence binding"/>
    <property type="evidence" value="ECO:0007669"/>
    <property type="project" value="EnsemblFungi"/>
</dbReference>
<reference evidence="10 11" key="1">
    <citation type="submission" date="2015-04" db="EMBL/GenBank/DDBJ databases">
        <authorList>
            <person name="Heijne W.H."/>
            <person name="Fedorova N.D."/>
            <person name="Nierman W.C."/>
            <person name="Vollebregt A.W."/>
            <person name="Zhao Z."/>
            <person name="Wu L."/>
            <person name="Kumar M."/>
            <person name="Stam H."/>
            <person name="van den Berg M.A."/>
            <person name="Pel H.J."/>
        </authorList>
    </citation>
    <scope>NUCLEOTIDE SEQUENCE [LARGE SCALE GENOMIC DNA]</scope>
    <source>
        <strain evidence="10 11">CBS 393.64</strain>
    </source>
</reference>
<dbReference type="GeneID" id="25318301"/>
<comment type="subcellular location">
    <subcellularLocation>
        <location evidence="1 9">Mitochondrion inner membrane</location>
        <topology evidence="1 9">Multi-pass membrane protein</topology>
    </subcellularLocation>
</comment>